<comment type="caution">
    <text evidence="2">The sequence shown here is derived from an EMBL/GenBank/DDBJ whole genome shotgun (WGS) entry which is preliminary data.</text>
</comment>
<feature type="compositionally biased region" description="Basic and acidic residues" evidence="1">
    <location>
        <begin position="253"/>
        <end position="267"/>
    </location>
</feature>
<evidence type="ECO:0000313" key="2">
    <source>
        <dbReference type="EMBL" id="CAK9006633.1"/>
    </source>
</evidence>
<evidence type="ECO:0000313" key="3">
    <source>
        <dbReference type="Proteomes" id="UP001642484"/>
    </source>
</evidence>
<feature type="compositionally biased region" description="Basic and acidic residues" evidence="1">
    <location>
        <begin position="204"/>
        <end position="245"/>
    </location>
</feature>
<feature type="compositionally biased region" description="Basic and acidic residues" evidence="1">
    <location>
        <begin position="66"/>
        <end position="101"/>
    </location>
</feature>
<name>A0ABP0IWZ0_9DINO</name>
<accession>A0ABP0IWZ0</accession>
<feature type="compositionally biased region" description="Polar residues" evidence="1">
    <location>
        <begin position="184"/>
        <end position="200"/>
    </location>
</feature>
<reference evidence="2 3" key="1">
    <citation type="submission" date="2024-02" db="EMBL/GenBank/DDBJ databases">
        <authorList>
            <person name="Chen Y."/>
            <person name="Shah S."/>
            <person name="Dougan E. K."/>
            <person name="Thang M."/>
            <person name="Chan C."/>
        </authorList>
    </citation>
    <scope>NUCLEOTIDE SEQUENCE [LARGE SCALE GENOMIC DNA]</scope>
</reference>
<dbReference type="Proteomes" id="UP001642484">
    <property type="component" value="Unassembled WGS sequence"/>
</dbReference>
<protein>
    <submittedName>
        <fullName evidence="2">Uncharacterized protein</fullName>
    </submittedName>
</protein>
<feature type="compositionally biased region" description="Basic and acidic residues" evidence="1">
    <location>
        <begin position="164"/>
        <end position="182"/>
    </location>
</feature>
<organism evidence="2 3">
    <name type="scientific">Durusdinium trenchii</name>
    <dbReference type="NCBI Taxonomy" id="1381693"/>
    <lineage>
        <taxon>Eukaryota</taxon>
        <taxon>Sar</taxon>
        <taxon>Alveolata</taxon>
        <taxon>Dinophyceae</taxon>
        <taxon>Suessiales</taxon>
        <taxon>Symbiodiniaceae</taxon>
        <taxon>Durusdinium</taxon>
    </lineage>
</organism>
<evidence type="ECO:0000256" key="1">
    <source>
        <dbReference type="SAM" id="MobiDB-lite"/>
    </source>
</evidence>
<keyword evidence="3" id="KW-1185">Reference proteome</keyword>
<proteinExistence type="predicted"/>
<feature type="region of interest" description="Disordered" evidence="1">
    <location>
        <begin position="66"/>
        <end position="267"/>
    </location>
</feature>
<dbReference type="EMBL" id="CAXAMN010003869">
    <property type="protein sequence ID" value="CAK9006633.1"/>
    <property type="molecule type" value="Genomic_DNA"/>
</dbReference>
<feature type="compositionally biased region" description="Basic and acidic residues" evidence="1">
    <location>
        <begin position="112"/>
        <end position="132"/>
    </location>
</feature>
<gene>
    <name evidence="2" type="ORF">CCMP2556_LOCUS8499</name>
</gene>
<sequence>MALQLMSPLESQEDTGQISIQEVSLAQNLFGGRDTDQVLAAVVGSWKIATQEKWFEGFFLRAEKEEPAAAAKKEEEPEAPAKKKREVEALKEKSEAAEKPKMQQAIDLPAQTEEKPVEAEEESRRAETRASKAEAPQVETVLDLDEKDEDASIRMVEAPSSTSRAKDAAVRRKQEEQQKEEAQLTASKSASSERTATQRISPAEGHEAEKEEPAAAAKKEEEPEATAKKKREAEALKQKLEEEQLLRQQAAEKQAEEKRKVDKELHQLKSRADTNMVATMNRVVTQLIGPLETKHGDLLLGDPS</sequence>